<keyword evidence="1" id="KW-0813">Transport</keyword>
<keyword evidence="2" id="KW-0349">Heme</keyword>
<dbReference type="InterPro" id="IPR012292">
    <property type="entry name" value="Globin/Proto"/>
</dbReference>
<keyword evidence="6" id="KW-1185">Reference proteome</keyword>
<keyword evidence="3" id="KW-0479">Metal-binding</keyword>
<evidence type="ECO:0000256" key="1">
    <source>
        <dbReference type="ARBA" id="ARBA00022448"/>
    </source>
</evidence>
<dbReference type="GO" id="GO:0019825">
    <property type="term" value="F:oxygen binding"/>
    <property type="evidence" value="ECO:0007669"/>
    <property type="project" value="InterPro"/>
</dbReference>
<dbReference type="InterPro" id="IPR009050">
    <property type="entry name" value="Globin-like_sf"/>
</dbReference>
<dbReference type="InterPro" id="IPR001486">
    <property type="entry name" value="Hemoglobin_trunc"/>
</dbReference>
<organism evidence="5 6">
    <name type="scientific">Pontiella desulfatans</name>
    <dbReference type="NCBI Taxonomy" id="2750659"/>
    <lineage>
        <taxon>Bacteria</taxon>
        <taxon>Pseudomonadati</taxon>
        <taxon>Kiritimatiellota</taxon>
        <taxon>Kiritimatiellia</taxon>
        <taxon>Kiritimatiellales</taxon>
        <taxon>Pontiellaceae</taxon>
        <taxon>Pontiella</taxon>
    </lineage>
</organism>
<dbReference type="RefSeq" id="WP_136082007.1">
    <property type="nucleotide sequence ID" value="NZ_CAAHFG010000003.1"/>
</dbReference>
<dbReference type="GO" id="GO:0046872">
    <property type="term" value="F:metal ion binding"/>
    <property type="evidence" value="ECO:0007669"/>
    <property type="project" value="UniProtKB-KW"/>
</dbReference>
<proteinExistence type="predicted"/>
<dbReference type="Gene3D" id="1.10.490.10">
    <property type="entry name" value="Globins"/>
    <property type="match status" value="1"/>
</dbReference>
<protein>
    <submittedName>
        <fullName evidence="5">Group 2 truncated hemoglobin YjbI</fullName>
    </submittedName>
</protein>
<dbReference type="Proteomes" id="UP000366872">
    <property type="component" value="Unassembled WGS sequence"/>
</dbReference>
<dbReference type="CDD" id="cd14773">
    <property type="entry name" value="TrHb2_PhHbO-like_O"/>
    <property type="match status" value="1"/>
</dbReference>
<dbReference type="AlphaFoldDB" id="A0A6C2U8R8"/>
<reference evidence="5 6" key="1">
    <citation type="submission" date="2019-04" db="EMBL/GenBank/DDBJ databases">
        <authorList>
            <person name="Van Vliet M D."/>
        </authorList>
    </citation>
    <scope>NUCLEOTIDE SEQUENCE [LARGE SCALE GENOMIC DNA]</scope>
    <source>
        <strain evidence="5 6">F1</strain>
    </source>
</reference>
<dbReference type="GO" id="GO:0020037">
    <property type="term" value="F:heme binding"/>
    <property type="evidence" value="ECO:0007669"/>
    <property type="project" value="InterPro"/>
</dbReference>
<evidence type="ECO:0000313" key="5">
    <source>
        <dbReference type="EMBL" id="VGO16508.1"/>
    </source>
</evidence>
<gene>
    <name evidence="5" type="primary">yjbI</name>
    <name evidence="5" type="ORF">PDESU_05099</name>
</gene>
<evidence type="ECO:0000256" key="4">
    <source>
        <dbReference type="ARBA" id="ARBA00023004"/>
    </source>
</evidence>
<name>A0A6C2U8R8_PONDE</name>
<keyword evidence="4" id="KW-0408">Iron</keyword>
<dbReference type="SUPFAM" id="SSF46458">
    <property type="entry name" value="Globin-like"/>
    <property type="match status" value="1"/>
</dbReference>
<accession>A0A6C2U8R8</accession>
<sequence>MSDNLENLHAQYREGDTQFRMAGGIEGITKLANDFYDVMESLPEARKILFMHPTDLTMSREKLAVFLCGYLDGPDRYAEKYGPMQLAPAHAHLAIGTAEKEAWLLCMEKALALQDYPREFQEFLLKRLSVPADRCRNRP</sequence>
<evidence type="ECO:0000256" key="3">
    <source>
        <dbReference type="ARBA" id="ARBA00022723"/>
    </source>
</evidence>
<dbReference type="EMBL" id="CAAHFG010000003">
    <property type="protein sequence ID" value="VGO16508.1"/>
    <property type="molecule type" value="Genomic_DNA"/>
</dbReference>
<dbReference type="Pfam" id="PF01152">
    <property type="entry name" value="Bac_globin"/>
    <property type="match status" value="1"/>
</dbReference>
<evidence type="ECO:0000256" key="2">
    <source>
        <dbReference type="ARBA" id="ARBA00022617"/>
    </source>
</evidence>
<evidence type="ECO:0000313" key="6">
    <source>
        <dbReference type="Proteomes" id="UP000366872"/>
    </source>
</evidence>